<dbReference type="PATRIC" id="fig|94132.3.peg.3418"/>
<name>A0A127K0M3_9BURK</name>
<evidence type="ECO:0000313" key="4">
    <source>
        <dbReference type="Proteomes" id="UP000070433"/>
    </source>
</evidence>
<keyword evidence="1" id="KW-0732">Signal</keyword>
<feature type="domain" description="BON" evidence="2">
    <location>
        <begin position="36"/>
        <end position="104"/>
    </location>
</feature>
<dbReference type="OrthoDB" id="7360581at2"/>
<dbReference type="InterPro" id="IPR007055">
    <property type="entry name" value="BON_dom"/>
</dbReference>
<evidence type="ECO:0000313" key="3">
    <source>
        <dbReference type="EMBL" id="AMO24182.1"/>
    </source>
</evidence>
<dbReference type="Gene3D" id="3.30.1340.30">
    <property type="match status" value="1"/>
</dbReference>
<gene>
    <name evidence="3" type="ORF">UC35_16730</name>
</gene>
<dbReference type="Pfam" id="PF04972">
    <property type="entry name" value="BON"/>
    <property type="match status" value="1"/>
</dbReference>
<organism evidence="3 4">
    <name type="scientific">Ramlibacter tataouinensis</name>
    <dbReference type="NCBI Taxonomy" id="94132"/>
    <lineage>
        <taxon>Bacteria</taxon>
        <taxon>Pseudomonadati</taxon>
        <taxon>Pseudomonadota</taxon>
        <taxon>Betaproteobacteria</taxon>
        <taxon>Burkholderiales</taxon>
        <taxon>Comamonadaceae</taxon>
        <taxon>Ramlibacter</taxon>
    </lineage>
</organism>
<evidence type="ECO:0000256" key="1">
    <source>
        <dbReference type="SAM" id="SignalP"/>
    </source>
</evidence>
<dbReference type="AlphaFoldDB" id="A0A127K0M3"/>
<dbReference type="RefSeq" id="WP_061501671.1">
    <property type="nucleotide sequence ID" value="NZ_CP010951.1"/>
</dbReference>
<dbReference type="SMART" id="SM00749">
    <property type="entry name" value="BON"/>
    <property type="match status" value="1"/>
</dbReference>
<accession>A0A127K0M3</accession>
<dbReference type="PROSITE" id="PS50914">
    <property type="entry name" value="BON"/>
    <property type="match status" value="1"/>
</dbReference>
<keyword evidence="4" id="KW-1185">Reference proteome</keyword>
<dbReference type="PANTHER" id="PTHR34606">
    <property type="entry name" value="BON DOMAIN-CONTAINING PROTEIN"/>
    <property type="match status" value="1"/>
</dbReference>
<feature type="signal peptide" evidence="1">
    <location>
        <begin position="1"/>
        <end position="17"/>
    </location>
</feature>
<feature type="chain" id="PRO_5007449974" evidence="1">
    <location>
        <begin position="18"/>
        <end position="104"/>
    </location>
</feature>
<dbReference type="InterPro" id="IPR051686">
    <property type="entry name" value="Lipoprotein_DolP"/>
</dbReference>
<dbReference type="PANTHER" id="PTHR34606:SF16">
    <property type="entry name" value="BON DOMAIN-CONTAINING PROTEIN"/>
    <property type="match status" value="1"/>
</dbReference>
<sequence>MNVKRTFVIAAIAAATAAATGCSVIRGQETAGGYVDDAAITTSVKSKFVEDKTVDAGAIKVETLNGTVQLSGFAKTSQERAAAEKLARDTKGVKSVQNNVTVRP</sequence>
<protein>
    <submittedName>
        <fullName evidence="3">Transporter</fullName>
    </submittedName>
</protein>
<dbReference type="PROSITE" id="PS51257">
    <property type="entry name" value="PROKAR_LIPOPROTEIN"/>
    <property type="match status" value="1"/>
</dbReference>
<dbReference type="EMBL" id="CP010951">
    <property type="protein sequence ID" value="AMO24182.1"/>
    <property type="molecule type" value="Genomic_DNA"/>
</dbReference>
<dbReference type="InterPro" id="IPR014004">
    <property type="entry name" value="Transpt-assoc_nodulatn_dom_bac"/>
</dbReference>
<evidence type="ECO:0000259" key="2">
    <source>
        <dbReference type="PROSITE" id="PS50914"/>
    </source>
</evidence>
<proteinExistence type="predicted"/>
<dbReference type="Proteomes" id="UP000070433">
    <property type="component" value="Chromosome"/>
</dbReference>
<reference evidence="3 4" key="1">
    <citation type="journal article" date="2014" name="Int. J. Syst. Evol. Microbiol.">
        <title>Ramlibacter solisilvae sp. nov., isolated from forest soil, and emended description of the genus Ramlibacter.</title>
        <authorList>
            <person name="Lee H.J."/>
            <person name="Lee S.H."/>
            <person name="Lee S.S."/>
            <person name="Lee J.S."/>
            <person name="Kim Y."/>
            <person name="Kim S.C."/>
            <person name="Jeon C.O."/>
        </authorList>
    </citation>
    <scope>NUCLEOTIDE SEQUENCE [LARGE SCALE GENOMIC DNA]</scope>
    <source>
        <strain evidence="3 4">5-10</strain>
    </source>
</reference>